<dbReference type="RefSeq" id="WP_167384602.1">
    <property type="nucleotide sequence ID" value="NZ_FNSO01000004.1"/>
</dbReference>
<accession>A0A1H4QEW3</accession>
<sequence length="55" mass="6078">MVTAILAALGAIVLLLQAATKLPAAVALFVRALIPVVRALRALRDEWRRSDRRDR</sequence>
<evidence type="ECO:0000313" key="2">
    <source>
        <dbReference type="Proteomes" id="UP000199622"/>
    </source>
</evidence>
<evidence type="ECO:0000313" key="1">
    <source>
        <dbReference type="EMBL" id="SEC18137.1"/>
    </source>
</evidence>
<name>A0A1H4QEW3_9PSEU</name>
<dbReference type="Proteomes" id="UP000199622">
    <property type="component" value="Unassembled WGS sequence"/>
</dbReference>
<protein>
    <submittedName>
        <fullName evidence="1">Uncharacterized protein</fullName>
    </submittedName>
</protein>
<gene>
    <name evidence="1" type="ORF">SAMN04489727_2858</name>
</gene>
<dbReference type="AlphaFoldDB" id="A0A1H4QEW3"/>
<proteinExistence type="predicted"/>
<keyword evidence="2" id="KW-1185">Reference proteome</keyword>
<organism evidence="1 2">
    <name type="scientific">Amycolatopsis tolypomycina</name>
    <dbReference type="NCBI Taxonomy" id="208445"/>
    <lineage>
        <taxon>Bacteria</taxon>
        <taxon>Bacillati</taxon>
        <taxon>Actinomycetota</taxon>
        <taxon>Actinomycetes</taxon>
        <taxon>Pseudonocardiales</taxon>
        <taxon>Pseudonocardiaceae</taxon>
        <taxon>Amycolatopsis</taxon>
    </lineage>
</organism>
<dbReference type="EMBL" id="FNSO01000004">
    <property type="protein sequence ID" value="SEC18137.1"/>
    <property type="molecule type" value="Genomic_DNA"/>
</dbReference>
<reference evidence="2" key="1">
    <citation type="submission" date="2016-10" db="EMBL/GenBank/DDBJ databases">
        <authorList>
            <person name="Varghese N."/>
            <person name="Submissions S."/>
        </authorList>
    </citation>
    <scope>NUCLEOTIDE SEQUENCE [LARGE SCALE GENOMIC DNA]</scope>
    <source>
        <strain evidence="2">DSM 44544</strain>
    </source>
</reference>